<evidence type="ECO:0000256" key="1">
    <source>
        <dbReference type="SAM" id="MobiDB-lite"/>
    </source>
</evidence>
<feature type="region of interest" description="Disordered" evidence="1">
    <location>
        <begin position="1"/>
        <end position="24"/>
    </location>
</feature>
<dbReference type="Proteomes" id="UP001501455">
    <property type="component" value="Unassembled WGS sequence"/>
</dbReference>
<organism evidence="2 3">
    <name type="scientific">Streptomyces prasinosporus</name>
    <dbReference type="NCBI Taxonomy" id="68256"/>
    <lineage>
        <taxon>Bacteria</taxon>
        <taxon>Bacillati</taxon>
        <taxon>Actinomycetota</taxon>
        <taxon>Actinomycetes</taxon>
        <taxon>Kitasatosporales</taxon>
        <taxon>Streptomycetaceae</taxon>
        <taxon>Streptomyces</taxon>
        <taxon>Streptomyces albogriseolus group</taxon>
    </lineage>
</organism>
<reference evidence="3" key="1">
    <citation type="journal article" date="2019" name="Int. J. Syst. Evol. Microbiol.">
        <title>The Global Catalogue of Microorganisms (GCM) 10K type strain sequencing project: providing services to taxonomists for standard genome sequencing and annotation.</title>
        <authorList>
            <consortium name="The Broad Institute Genomics Platform"/>
            <consortium name="The Broad Institute Genome Sequencing Center for Infectious Disease"/>
            <person name="Wu L."/>
            <person name="Ma J."/>
        </authorList>
    </citation>
    <scope>NUCLEOTIDE SEQUENCE [LARGE SCALE GENOMIC DNA]</scope>
    <source>
        <strain evidence="3">JCM 4816</strain>
    </source>
</reference>
<protein>
    <submittedName>
        <fullName evidence="2">Uncharacterized protein</fullName>
    </submittedName>
</protein>
<comment type="caution">
    <text evidence="2">The sequence shown here is derived from an EMBL/GenBank/DDBJ whole genome shotgun (WGS) entry which is preliminary data.</text>
</comment>
<sequence length="58" mass="5691">MSDDAPHDDAVRRTGKAARPGRTAVAGVPQPLALAPVTASAGLPATALALARTTAGTE</sequence>
<evidence type="ECO:0000313" key="3">
    <source>
        <dbReference type="Proteomes" id="UP001501455"/>
    </source>
</evidence>
<proteinExistence type="predicted"/>
<name>A0ABP6TLF8_9ACTN</name>
<evidence type="ECO:0000313" key="2">
    <source>
        <dbReference type="EMBL" id="GAA3495563.1"/>
    </source>
</evidence>
<accession>A0ABP6TLF8</accession>
<gene>
    <name evidence="2" type="ORF">GCM10019016_026630</name>
</gene>
<dbReference type="RefSeq" id="WP_345575330.1">
    <property type="nucleotide sequence ID" value="NZ_BAAAXF010000019.1"/>
</dbReference>
<feature type="compositionally biased region" description="Basic and acidic residues" evidence="1">
    <location>
        <begin position="1"/>
        <end position="12"/>
    </location>
</feature>
<keyword evidence="3" id="KW-1185">Reference proteome</keyword>
<dbReference type="EMBL" id="BAAAXF010000019">
    <property type="protein sequence ID" value="GAA3495563.1"/>
    <property type="molecule type" value="Genomic_DNA"/>
</dbReference>